<organism evidence="1">
    <name type="scientific">uncultured Caudovirales phage</name>
    <dbReference type="NCBI Taxonomy" id="2100421"/>
    <lineage>
        <taxon>Viruses</taxon>
        <taxon>Duplodnaviria</taxon>
        <taxon>Heunggongvirae</taxon>
        <taxon>Uroviricota</taxon>
        <taxon>Caudoviricetes</taxon>
        <taxon>Peduoviridae</taxon>
        <taxon>Maltschvirus</taxon>
        <taxon>Maltschvirus maltsch</taxon>
    </lineage>
</organism>
<proteinExistence type="predicted"/>
<reference evidence="1" key="1">
    <citation type="submission" date="2020-04" db="EMBL/GenBank/DDBJ databases">
        <authorList>
            <person name="Chiriac C."/>
            <person name="Salcher M."/>
            <person name="Ghai R."/>
            <person name="Kavagutti S V."/>
        </authorList>
    </citation>
    <scope>NUCLEOTIDE SEQUENCE</scope>
</reference>
<protein>
    <submittedName>
        <fullName evidence="1">Uncharacterized protein</fullName>
    </submittedName>
</protein>
<evidence type="ECO:0000313" key="1">
    <source>
        <dbReference type="EMBL" id="CAB4153528.1"/>
    </source>
</evidence>
<sequence length="134" mass="15301">MKIINVDDIGFLSFTVDTTIISVDNTHITVDMTTGGTSSLFMDIIPSEYPAEAYMDFWNELTQVTTRTSTPTTIFNGKMRIYYSNLGFNDGENYEITVRKTDETIIYRTKAYVTTSDDLQNYRLLTMTNSVIQI</sequence>
<dbReference type="EMBL" id="LR796603">
    <property type="protein sequence ID" value="CAB4153528.1"/>
    <property type="molecule type" value="Genomic_DNA"/>
</dbReference>
<gene>
    <name evidence="1" type="ORF">UFOVP639_8</name>
</gene>
<name>A0A6J5N436_9CAUD</name>
<accession>A0A6J5N436</accession>